<dbReference type="EMBL" id="PHGZ01000008">
    <property type="protein sequence ID" value="PJG83435.1"/>
    <property type="molecule type" value="Genomic_DNA"/>
</dbReference>
<evidence type="ECO:0000313" key="2">
    <source>
        <dbReference type="Proteomes" id="UP000230282"/>
    </source>
</evidence>
<accession>A0A2M8RX16</accession>
<dbReference type="AlphaFoldDB" id="A0A2M8RX16"/>
<dbReference type="Proteomes" id="UP000230282">
    <property type="component" value="Unassembled WGS sequence"/>
</dbReference>
<name>A0A2M8RX16_9PAST</name>
<protein>
    <recommendedName>
        <fullName evidence="3">Uracil-DNA glycosylase</fullName>
    </recommendedName>
</protein>
<evidence type="ECO:0008006" key="3">
    <source>
        <dbReference type="Google" id="ProtNLM"/>
    </source>
</evidence>
<dbReference type="OrthoDB" id="5691034at2"/>
<gene>
    <name evidence="1" type="ORF">CVP04_04740</name>
</gene>
<sequence>MPNNTKTISDLYNAEPNAKLYDDLQNLFREWKDTLKESSEKEFVEDGFYSFYTVQKKKILFIGREALDMEGSYTEEMLKRYREGAYSPKNQDKKSVSSSAFHRRIIKLAKAFQIAEGTKEFPEWDSLDSNKLAQEIGTEADKLSFAFMNLSKYSNDSGHYSADWALINSFIEGSNTKDKNFFEEQIKLLDPDIIVIANFAPETLGKAEIIAKVPNDSVHLYKIEINGKEIPLFNTYHFSAVISEEDKFYNAIKELYLAYLEKNRFM</sequence>
<organism evidence="1 2">
    <name type="scientific">Caviibacterium pharyngocola</name>
    <dbReference type="NCBI Taxonomy" id="28159"/>
    <lineage>
        <taxon>Bacteria</taxon>
        <taxon>Pseudomonadati</taxon>
        <taxon>Pseudomonadota</taxon>
        <taxon>Gammaproteobacteria</taxon>
        <taxon>Pasteurellales</taxon>
        <taxon>Pasteurellaceae</taxon>
        <taxon>Caviibacterium</taxon>
    </lineage>
</organism>
<evidence type="ECO:0000313" key="1">
    <source>
        <dbReference type="EMBL" id="PJG83435.1"/>
    </source>
</evidence>
<reference evidence="1 2" key="1">
    <citation type="submission" date="2017-11" db="EMBL/GenBank/DDBJ databases">
        <title>Reclassification of Bisgaard taxon 5 as Caviibacterium pharyngocola gen. nov., sp. nov.</title>
        <authorList>
            <person name="Christensen H."/>
        </authorList>
    </citation>
    <scope>NUCLEOTIDE SEQUENCE [LARGE SCALE GENOMIC DNA]</scope>
    <source>
        <strain evidence="1 2">7_3</strain>
    </source>
</reference>
<comment type="caution">
    <text evidence="1">The sequence shown here is derived from an EMBL/GenBank/DDBJ whole genome shotgun (WGS) entry which is preliminary data.</text>
</comment>
<proteinExistence type="predicted"/>
<dbReference type="RefSeq" id="WP_100296372.1">
    <property type="nucleotide sequence ID" value="NZ_PHGZ01000008.1"/>
</dbReference>
<keyword evidence="2" id="KW-1185">Reference proteome</keyword>